<evidence type="ECO:0000256" key="6">
    <source>
        <dbReference type="ARBA" id="ARBA00022516"/>
    </source>
</evidence>
<evidence type="ECO:0000256" key="11">
    <source>
        <dbReference type="ARBA" id="ARBA00023136"/>
    </source>
</evidence>
<dbReference type="PROSITE" id="PS00379">
    <property type="entry name" value="CDP_ALCOHOL_P_TRANSF"/>
    <property type="match status" value="1"/>
</dbReference>
<keyword evidence="12" id="KW-0594">Phospholipid biosynthesis</keyword>
<keyword evidence="11 15" id="KW-0472">Membrane</keyword>
<comment type="similarity">
    <text evidence="3">Belongs to the CDP-alcohol phosphatidyltransferase class-I family.</text>
</comment>
<dbReference type="InterPro" id="IPR004533">
    <property type="entry name" value="CDP-diaglyc--ser_O-PTrfase"/>
</dbReference>
<feature type="transmembrane region" description="Helical" evidence="15">
    <location>
        <begin position="35"/>
        <end position="57"/>
    </location>
</feature>
<dbReference type="Gene3D" id="1.20.120.1760">
    <property type="match status" value="1"/>
</dbReference>
<keyword evidence="9 15" id="KW-1133">Transmembrane helix</keyword>
<comment type="subcellular location">
    <subcellularLocation>
        <location evidence="2">Endomembrane system</location>
        <topology evidence="2">Multi-pass membrane protein</topology>
    </subcellularLocation>
</comment>
<evidence type="ECO:0000256" key="12">
    <source>
        <dbReference type="ARBA" id="ARBA00023209"/>
    </source>
</evidence>
<reference evidence="16" key="1">
    <citation type="submission" date="2019-03" db="EMBL/GenBank/DDBJ databases">
        <title>Single cell metagenomics reveals metabolic interactions within the superorganism composed of flagellate Streblomastix strix and complex community of Bacteroidetes bacteria on its surface.</title>
        <authorList>
            <person name="Treitli S.C."/>
            <person name="Kolisko M."/>
            <person name="Husnik F."/>
            <person name="Keeling P."/>
            <person name="Hampl V."/>
        </authorList>
    </citation>
    <scope>NUCLEOTIDE SEQUENCE</scope>
    <source>
        <strain evidence="16">STM</strain>
    </source>
</reference>
<dbReference type="EMBL" id="SNRY01000151">
    <property type="protein sequence ID" value="KAA6345893.1"/>
    <property type="molecule type" value="Genomic_DNA"/>
</dbReference>
<comment type="catalytic activity">
    <reaction evidence="1">
        <text>a CDP-1,2-diacyl-sn-glycerol + L-serine = a 1,2-diacyl-sn-glycero-3-phospho-L-serine + CMP + H(+)</text>
        <dbReference type="Rhea" id="RHEA:16913"/>
        <dbReference type="ChEBI" id="CHEBI:15378"/>
        <dbReference type="ChEBI" id="CHEBI:33384"/>
        <dbReference type="ChEBI" id="CHEBI:57262"/>
        <dbReference type="ChEBI" id="CHEBI:58332"/>
        <dbReference type="ChEBI" id="CHEBI:60377"/>
        <dbReference type="EC" id="2.7.8.8"/>
    </reaction>
</comment>
<proteinExistence type="inferred from homology"/>
<dbReference type="InterPro" id="IPR048254">
    <property type="entry name" value="CDP_ALCOHOL_P_TRANSF_CS"/>
</dbReference>
<evidence type="ECO:0000256" key="5">
    <source>
        <dbReference type="ARBA" id="ARBA00017171"/>
    </source>
</evidence>
<dbReference type="GO" id="GO:0008654">
    <property type="term" value="P:phospholipid biosynthetic process"/>
    <property type="evidence" value="ECO:0007669"/>
    <property type="project" value="UniProtKB-KW"/>
</dbReference>
<evidence type="ECO:0000256" key="3">
    <source>
        <dbReference type="ARBA" id="ARBA00010441"/>
    </source>
</evidence>
<feature type="transmembrane region" description="Helical" evidence="15">
    <location>
        <begin position="103"/>
        <end position="120"/>
    </location>
</feature>
<name>A0A5J4SKN9_9ZZZZ</name>
<dbReference type="InterPro" id="IPR050324">
    <property type="entry name" value="CDP-alcohol_PTase-I"/>
</dbReference>
<evidence type="ECO:0000256" key="15">
    <source>
        <dbReference type="SAM" id="Phobius"/>
    </source>
</evidence>
<feature type="transmembrane region" description="Helical" evidence="15">
    <location>
        <begin position="132"/>
        <end position="151"/>
    </location>
</feature>
<evidence type="ECO:0000256" key="10">
    <source>
        <dbReference type="ARBA" id="ARBA00023098"/>
    </source>
</evidence>
<sequence length="248" mass="27665">MPNVITRGIPNTVTCLNLFSGCMACVEASEAKYEWAAVFIILSAIFDFFDGLLARLFKVYSPNGKELDSLADDISFGLAPALILFSLFKEVSYPSFLLGLKGYIPYLAFLIAVFSALRLAKFNIDTRQSRSFIGLPTPANALFWASIAMSIHHHSASSTSHILYLLVALTFLFSWLLVAEIPMFSLKFENLSWKDNKISFIFLTGCLPLFVILKTGGFAAIIGWYILLSLLAKKKMKQFLRDNCLISL</sequence>
<feature type="transmembrane region" description="Helical" evidence="15">
    <location>
        <begin position="69"/>
        <end position="88"/>
    </location>
</feature>
<keyword evidence="13" id="KW-1208">Phospholipid metabolism</keyword>
<comment type="caution">
    <text evidence="16">The sequence shown here is derived from an EMBL/GenBank/DDBJ whole genome shotgun (WGS) entry which is preliminary data.</text>
</comment>
<dbReference type="AlphaFoldDB" id="A0A5J4SKN9"/>
<keyword evidence="6" id="KW-0444">Lipid biosynthesis</keyword>
<dbReference type="Pfam" id="PF01066">
    <property type="entry name" value="CDP-OH_P_transf"/>
    <property type="match status" value="1"/>
</dbReference>
<feature type="transmembrane region" description="Helical" evidence="15">
    <location>
        <begin position="198"/>
        <end position="227"/>
    </location>
</feature>
<evidence type="ECO:0000256" key="7">
    <source>
        <dbReference type="ARBA" id="ARBA00022679"/>
    </source>
</evidence>
<dbReference type="GO" id="GO:0016020">
    <property type="term" value="C:membrane"/>
    <property type="evidence" value="ECO:0007669"/>
    <property type="project" value="InterPro"/>
</dbReference>
<evidence type="ECO:0000256" key="2">
    <source>
        <dbReference type="ARBA" id="ARBA00004127"/>
    </source>
</evidence>
<evidence type="ECO:0000256" key="14">
    <source>
        <dbReference type="ARBA" id="ARBA00032361"/>
    </source>
</evidence>
<dbReference type="PANTHER" id="PTHR14269">
    <property type="entry name" value="CDP-DIACYLGLYCEROL--GLYCEROL-3-PHOSPHATE 3-PHOSPHATIDYLTRANSFERASE-RELATED"/>
    <property type="match status" value="1"/>
</dbReference>
<dbReference type="InterPro" id="IPR000462">
    <property type="entry name" value="CDP-OH_P_trans"/>
</dbReference>
<gene>
    <name evidence="16" type="ORF">EZS27_006583</name>
</gene>
<keyword evidence="7 16" id="KW-0808">Transferase</keyword>
<dbReference type="EC" id="2.7.8.8" evidence="4"/>
<organism evidence="16">
    <name type="scientific">termite gut metagenome</name>
    <dbReference type="NCBI Taxonomy" id="433724"/>
    <lineage>
        <taxon>unclassified sequences</taxon>
        <taxon>metagenomes</taxon>
        <taxon>organismal metagenomes</taxon>
    </lineage>
</organism>
<evidence type="ECO:0000256" key="9">
    <source>
        <dbReference type="ARBA" id="ARBA00022989"/>
    </source>
</evidence>
<dbReference type="PROSITE" id="PS51257">
    <property type="entry name" value="PROKAR_LIPOPROTEIN"/>
    <property type="match status" value="1"/>
</dbReference>
<keyword evidence="10" id="KW-0443">Lipid metabolism</keyword>
<evidence type="ECO:0000256" key="1">
    <source>
        <dbReference type="ARBA" id="ARBA00000287"/>
    </source>
</evidence>
<dbReference type="GO" id="GO:0003882">
    <property type="term" value="F:CDP-diacylglycerol-serine O-phosphatidyltransferase activity"/>
    <property type="evidence" value="ECO:0007669"/>
    <property type="project" value="UniProtKB-EC"/>
</dbReference>
<feature type="transmembrane region" description="Helical" evidence="15">
    <location>
        <begin position="163"/>
        <end position="186"/>
    </location>
</feature>
<dbReference type="PANTHER" id="PTHR14269:SF61">
    <property type="entry name" value="CDP-DIACYLGLYCEROL--SERINE O-PHOSPHATIDYLTRANSFERASE"/>
    <property type="match status" value="1"/>
</dbReference>
<keyword evidence="8 15" id="KW-0812">Transmembrane</keyword>
<evidence type="ECO:0000256" key="8">
    <source>
        <dbReference type="ARBA" id="ARBA00022692"/>
    </source>
</evidence>
<evidence type="ECO:0000256" key="4">
    <source>
        <dbReference type="ARBA" id="ARBA00013174"/>
    </source>
</evidence>
<dbReference type="GO" id="GO:0012505">
    <property type="term" value="C:endomembrane system"/>
    <property type="evidence" value="ECO:0007669"/>
    <property type="project" value="UniProtKB-SubCell"/>
</dbReference>
<dbReference type="NCBIfam" id="TIGR00473">
    <property type="entry name" value="pssA"/>
    <property type="match status" value="1"/>
</dbReference>
<dbReference type="InterPro" id="IPR043130">
    <property type="entry name" value="CDP-OH_PTrfase_TM_dom"/>
</dbReference>
<evidence type="ECO:0000256" key="13">
    <source>
        <dbReference type="ARBA" id="ARBA00023264"/>
    </source>
</evidence>
<accession>A0A5J4SKN9</accession>
<evidence type="ECO:0000313" key="16">
    <source>
        <dbReference type="EMBL" id="KAA6345893.1"/>
    </source>
</evidence>
<protein>
    <recommendedName>
        <fullName evidence="5">CDP-diacylglycerol--serine O-phosphatidyltransferase</fullName>
        <ecNumber evidence="4">2.7.8.8</ecNumber>
    </recommendedName>
    <alternativeName>
        <fullName evidence="14">Phosphatidylserine synthase</fullName>
    </alternativeName>
</protein>